<proteinExistence type="predicted"/>
<dbReference type="Pfam" id="PF01047">
    <property type="entry name" value="MarR"/>
    <property type="match status" value="1"/>
</dbReference>
<dbReference type="Gene3D" id="1.10.10.10">
    <property type="entry name" value="Winged helix-like DNA-binding domain superfamily/Winged helix DNA-binding domain"/>
    <property type="match status" value="1"/>
</dbReference>
<dbReference type="Proteomes" id="UP000741013">
    <property type="component" value="Unassembled WGS sequence"/>
</dbReference>
<dbReference type="SMART" id="SM00347">
    <property type="entry name" value="HTH_MARR"/>
    <property type="match status" value="1"/>
</dbReference>
<evidence type="ECO:0000313" key="3">
    <source>
        <dbReference type="Proteomes" id="UP000741013"/>
    </source>
</evidence>
<dbReference type="InterPro" id="IPR036390">
    <property type="entry name" value="WH_DNA-bd_sf"/>
</dbReference>
<dbReference type="EMBL" id="JAGGMS010000001">
    <property type="protein sequence ID" value="MBP2183436.1"/>
    <property type="molecule type" value="Genomic_DNA"/>
</dbReference>
<gene>
    <name evidence="2" type="ORF">JOM49_004962</name>
</gene>
<reference evidence="2 3" key="1">
    <citation type="submission" date="2021-03" db="EMBL/GenBank/DDBJ databases">
        <title>Sequencing the genomes of 1000 actinobacteria strains.</title>
        <authorList>
            <person name="Klenk H.-P."/>
        </authorList>
    </citation>
    <scope>NUCLEOTIDE SEQUENCE [LARGE SCALE GENOMIC DNA]</scope>
    <source>
        <strain evidence="2 3">DSM 45510</strain>
    </source>
</reference>
<dbReference type="PANTHER" id="PTHR33164">
    <property type="entry name" value="TRANSCRIPTIONAL REGULATOR, MARR FAMILY"/>
    <property type="match status" value="1"/>
</dbReference>
<dbReference type="InterPro" id="IPR036388">
    <property type="entry name" value="WH-like_DNA-bd_sf"/>
</dbReference>
<sequence>MAEPRGTDAPPDDLLSFVEVALDRTQERLPGTDRAAMAMVLMIHRVANALVYDLESTVHRPAGWSWSAFRLVFTLWVSGPQEPSRAAELTGMSRAAVSSLAKTLTTSGLLDRVPDGRDRRTVLLALTDTGRQRLEETFRRHNEREAAWAGLLEPGELEVLNRVLGKLASAAHTEDWVNLRF</sequence>
<protein>
    <submittedName>
        <fullName evidence="2">DNA-binding MarR family transcriptional regulator</fullName>
    </submittedName>
</protein>
<feature type="domain" description="HTH marR-type" evidence="1">
    <location>
        <begin position="36"/>
        <end position="169"/>
    </location>
</feature>
<dbReference type="GO" id="GO:0003677">
    <property type="term" value="F:DNA binding"/>
    <property type="evidence" value="ECO:0007669"/>
    <property type="project" value="UniProtKB-KW"/>
</dbReference>
<accession>A0ABS4PVI3</accession>
<evidence type="ECO:0000313" key="2">
    <source>
        <dbReference type="EMBL" id="MBP2183436.1"/>
    </source>
</evidence>
<dbReference type="InterPro" id="IPR000835">
    <property type="entry name" value="HTH_MarR-typ"/>
</dbReference>
<dbReference type="SUPFAM" id="SSF46785">
    <property type="entry name" value="Winged helix' DNA-binding domain"/>
    <property type="match status" value="1"/>
</dbReference>
<comment type="caution">
    <text evidence="2">The sequence shown here is derived from an EMBL/GenBank/DDBJ whole genome shotgun (WGS) entry which is preliminary data.</text>
</comment>
<dbReference type="PROSITE" id="PS50995">
    <property type="entry name" value="HTH_MARR_2"/>
    <property type="match status" value="1"/>
</dbReference>
<keyword evidence="2" id="KW-0238">DNA-binding</keyword>
<keyword evidence="3" id="KW-1185">Reference proteome</keyword>
<dbReference type="PANTHER" id="PTHR33164:SF89">
    <property type="entry name" value="MARR FAMILY REGULATORY PROTEIN"/>
    <property type="match status" value="1"/>
</dbReference>
<organism evidence="2 3">
    <name type="scientific">Amycolatopsis magusensis</name>
    <dbReference type="NCBI Taxonomy" id="882444"/>
    <lineage>
        <taxon>Bacteria</taxon>
        <taxon>Bacillati</taxon>
        <taxon>Actinomycetota</taxon>
        <taxon>Actinomycetes</taxon>
        <taxon>Pseudonocardiales</taxon>
        <taxon>Pseudonocardiaceae</taxon>
        <taxon>Amycolatopsis</taxon>
    </lineage>
</organism>
<evidence type="ECO:0000259" key="1">
    <source>
        <dbReference type="PROSITE" id="PS50995"/>
    </source>
</evidence>
<name>A0ABS4PVI3_9PSEU</name>
<dbReference type="RefSeq" id="WP_308158855.1">
    <property type="nucleotide sequence ID" value="NZ_JAGGMS010000001.1"/>
</dbReference>
<dbReference type="InterPro" id="IPR039422">
    <property type="entry name" value="MarR/SlyA-like"/>
</dbReference>